<evidence type="ECO:0008006" key="3">
    <source>
        <dbReference type="Google" id="ProtNLM"/>
    </source>
</evidence>
<name>A0AAU9CMC6_9BACT</name>
<dbReference type="InterPro" id="IPR027829">
    <property type="entry name" value="DUF4625"/>
</dbReference>
<protein>
    <recommendedName>
        <fullName evidence="3">DUF4625 domain-containing protein</fullName>
    </recommendedName>
</protein>
<reference evidence="1 2" key="1">
    <citation type="submission" date="2021-12" db="EMBL/GenBank/DDBJ databases">
        <title>Genome sequencing of bacteria with rrn-lacking chromosome and rrn-plasmid.</title>
        <authorList>
            <person name="Anda M."/>
            <person name="Iwasaki W."/>
        </authorList>
    </citation>
    <scope>NUCLEOTIDE SEQUENCE [LARGE SCALE GENOMIC DNA]</scope>
    <source>
        <strain evidence="1 2">DSM 100852</strain>
    </source>
</reference>
<dbReference type="KEGG" id="fax:FUAX_26330"/>
<evidence type="ECO:0000313" key="1">
    <source>
        <dbReference type="EMBL" id="BDD10201.1"/>
    </source>
</evidence>
<sequence>MKSLYILLASIIVFSLHSCNGPDDSDRNDYPTIKNVKIGKRTGTLPDGKTAPLFLFGDTLKFSADVADSHSLSGFILEVEYTETEKEGTRGWQYETDGDLLGRKEATVLVNDSIVPSSFTVNGTVYQTAQGVYNLTFIVSDTVSLETKLTQKILIMEPPQP</sequence>
<dbReference type="Proteomes" id="UP001348817">
    <property type="component" value="Chromosome"/>
</dbReference>
<dbReference type="Pfam" id="PF15418">
    <property type="entry name" value="DUF4625"/>
    <property type="match status" value="1"/>
</dbReference>
<gene>
    <name evidence="1" type="ORF">FUAX_26330</name>
</gene>
<dbReference type="RefSeq" id="WP_338391772.1">
    <property type="nucleotide sequence ID" value="NZ_AP025314.1"/>
</dbReference>
<keyword evidence="2" id="KW-1185">Reference proteome</keyword>
<accession>A0AAU9CMC6</accession>
<evidence type="ECO:0000313" key="2">
    <source>
        <dbReference type="Proteomes" id="UP001348817"/>
    </source>
</evidence>
<dbReference type="EMBL" id="AP025314">
    <property type="protein sequence ID" value="BDD10201.1"/>
    <property type="molecule type" value="Genomic_DNA"/>
</dbReference>
<organism evidence="1 2">
    <name type="scientific">Fulvitalea axinellae</name>
    <dbReference type="NCBI Taxonomy" id="1182444"/>
    <lineage>
        <taxon>Bacteria</taxon>
        <taxon>Pseudomonadati</taxon>
        <taxon>Bacteroidota</taxon>
        <taxon>Cytophagia</taxon>
        <taxon>Cytophagales</taxon>
        <taxon>Persicobacteraceae</taxon>
        <taxon>Fulvitalea</taxon>
    </lineage>
</organism>
<proteinExistence type="predicted"/>
<dbReference type="AlphaFoldDB" id="A0AAU9CMC6"/>